<feature type="transmembrane region" description="Helical" evidence="6">
    <location>
        <begin position="506"/>
        <end position="527"/>
    </location>
</feature>
<dbReference type="EMBL" id="FNVS01000004">
    <property type="protein sequence ID" value="SEF66979.1"/>
    <property type="molecule type" value="Genomic_DNA"/>
</dbReference>
<keyword evidence="2" id="KW-1003">Cell membrane</keyword>
<dbReference type="GO" id="GO:0005886">
    <property type="term" value="C:plasma membrane"/>
    <property type="evidence" value="ECO:0007669"/>
    <property type="project" value="UniProtKB-SubCell"/>
</dbReference>
<evidence type="ECO:0000256" key="5">
    <source>
        <dbReference type="ARBA" id="ARBA00023136"/>
    </source>
</evidence>
<feature type="transmembrane region" description="Helical" evidence="6">
    <location>
        <begin position="297"/>
        <end position="317"/>
    </location>
</feature>
<comment type="caution">
    <text evidence="7">The sequence shown here is derived from an EMBL/GenBank/DDBJ whole genome shotgun (WGS) entry which is preliminary data.</text>
</comment>
<keyword evidence="8" id="KW-1185">Reference proteome</keyword>
<sequence length="533" mass="57915">MQLNKIPHTYTIISVVILICAALSWVIPAGEYARETVEVNGSERTVIVDHSFHPVEASPQSWQVFGALMEGFEKQSGIIAFLLIIGGAFQIMNSSRAIDAGILSFLRNSRRIERFGLFRRLGVNNVVVAFIIILFSAFGAIFGMSEETLAFVIIIVPLAISMGYDSITGLCMVYVAAHVGFSGAVLNPFTIGIAQGLSDLPLFSGFGYRLFCWVILTTILIVVVLRYAHRIYKHPERSLMYGADAYWRERGEEASGETLEVPTTRSAWIVYALIMIALIAFSVNYPQTTFTVGEGSLSFPAIPVFSALFAFSGFVALRKSNQLFILNLLGFTIVFLVTGVMGYGWYLVEISAIFLAMGVLSGFANNENADTLIGQFLTGAKDMLSAALVVGLAGGIIQILQEGRIIDPILHGLAALMGEAGRITSLGVMYLIQTAINIIIPSGSAKAALTMPIMAPFSDVIGISRQATVLAFQFGDGFTNMITPTSGVLMGALGMARIPYEVWVKWFFRILLLFIVMGMLLLIPTVLVPLDGF</sequence>
<reference evidence="7 8" key="1">
    <citation type="submission" date="2016-10" db="EMBL/GenBank/DDBJ databases">
        <authorList>
            <person name="Varghese N."/>
            <person name="Submissions S."/>
        </authorList>
    </citation>
    <scope>NUCLEOTIDE SEQUENCE [LARGE SCALE GENOMIC DNA]</scope>
    <source>
        <strain evidence="7 8">DSM 29073</strain>
    </source>
</reference>
<accession>A0A8G2BV44</accession>
<evidence type="ECO:0000256" key="1">
    <source>
        <dbReference type="ARBA" id="ARBA00004651"/>
    </source>
</evidence>
<dbReference type="PANTHER" id="PTHR43652">
    <property type="entry name" value="BASIC AMINO ACID ANTIPORTER YFCC-RELATED"/>
    <property type="match status" value="1"/>
</dbReference>
<feature type="transmembrane region" description="Helical" evidence="6">
    <location>
        <begin position="171"/>
        <end position="194"/>
    </location>
</feature>
<keyword evidence="3 6" id="KW-0812">Transmembrane</keyword>
<name>A0A8G2BV44_9BACT</name>
<dbReference type="InterPro" id="IPR051679">
    <property type="entry name" value="DASS-Related_Transporters"/>
</dbReference>
<evidence type="ECO:0000313" key="7">
    <source>
        <dbReference type="EMBL" id="SEF66979.1"/>
    </source>
</evidence>
<dbReference type="AlphaFoldDB" id="A0A8G2BV44"/>
<feature type="transmembrane region" description="Helical" evidence="6">
    <location>
        <begin position="148"/>
        <end position="164"/>
    </location>
</feature>
<dbReference type="PANTHER" id="PTHR43652:SF2">
    <property type="entry name" value="BASIC AMINO ACID ANTIPORTER YFCC-RELATED"/>
    <property type="match status" value="1"/>
</dbReference>
<organism evidence="7 8">
    <name type="scientific">Parabacteroides chinchillae</name>
    <dbReference type="NCBI Taxonomy" id="871327"/>
    <lineage>
        <taxon>Bacteria</taxon>
        <taxon>Pseudomonadati</taxon>
        <taxon>Bacteroidota</taxon>
        <taxon>Bacteroidia</taxon>
        <taxon>Bacteroidales</taxon>
        <taxon>Tannerellaceae</taxon>
        <taxon>Parabacteroides</taxon>
    </lineage>
</organism>
<protein>
    <submittedName>
        <fullName evidence="7">Uncharacterized membrane protein YfcC, ion transporter superfamily</fullName>
    </submittedName>
</protein>
<evidence type="ECO:0000256" key="2">
    <source>
        <dbReference type="ARBA" id="ARBA00022475"/>
    </source>
</evidence>
<comment type="subcellular location">
    <subcellularLocation>
        <location evidence="1">Cell membrane</location>
        <topology evidence="1">Multi-pass membrane protein</topology>
    </subcellularLocation>
</comment>
<dbReference type="RefSeq" id="WP_103982747.1">
    <property type="nucleotide sequence ID" value="NZ_FNVS01000004.1"/>
</dbReference>
<feature type="transmembrane region" description="Helical" evidence="6">
    <location>
        <begin position="268"/>
        <end position="285"/>
    </location>
</feature>
<evidence type="ECO:0000256" key="4">
    <source>
        <dbReference type="ARBA" id="ARBA00022989"/>
    </source>
</evidence>
<proteinExistence type="predicted"/>
<feature type="transmembrane region" description="Helical" evidence="6">
    <location>
        <begin position="9"/>
        <end position="27"/>
    </location>
</feature>
<feature type="transmembrane region" description="Helical" evidence="6">
    <location>
        <begin position="383"/>
        <end position="400"/>
    </location>
</feature>
<evidence type="ECO:0000313" key="8">
    <source>
        <dbReference type="Proteomes" id="UP000236725"/>
    </source>
</evidence>
<feature type="transmembrane region" description="Helical" evidence="6">
    <location>
        <begin position="123"/>
        <end position="142"/>
    </location>
</feature>
<dbReference type="InterPro" id="IPR018385">
    <property type="entry name" value="C4_dicarb_anaerob_car-like"/>
</dbReference>
<keyword evidence="5 6" id="KW-0472">Membrane</keyword>
<dbReference type="Pfam" id="PF03606">
    <property type="entry name" value="DcuC"/>
    <property type="match status" value="2"/>
</dbReference>
<evidence type="ECO:0000256" key="6">
    <source>
        <dbReference type="SAM" id="Phobius"/>
    </source>
</evidence>
<gene>
    <name evidence="7" type="ORF">SAMN05444001_104124</name>
</gene>
<evidence type="ECO:0000256" key="3">
    <source>
        <dbReference type="ARBA" id="ARBA00022692"/>
    </source>
</evidence>
<feature type="transmembrane region" description="Helical" evidence="6">
    <location>
        <begin position="206"/>
        <end position="228"/>
    </location>
</feature>
<feature type="transmembrane region" description="Helical" evidence="6">
    <location>
        <begin position="78"/>
        <end position="102"/>
    </location>
</feature>
<feature type="transmembrane region" description="Helical" evidence="6">
    <location>
        <begin position="324"/>
        <end position="348"/>
    </location>
</feature>
<dbReference type="Proteomes" id="UP000236725">
    <property type="component" value="Unassembled WGS sequence"/>
</dbReference>
<keyword evidence="4 6" id="KW-1133">Transmembrane helix</keyword>